<sequence length="385" mass="40047">MDFALSCVGSLFTVGVAEEQRDITVTPAAHSVRKMAAAPVGAHIMAATAASVHKMAGAPGRAHKMAAKTELRHVTAAIPEPYEVAAVFPEFSQVEAAFPESSQATATVPVSSQVRAAFPKASLVKAVFPASSQVRAVVPVNQVTAIFPEPSTDKMAATPEPLHRMAATPEPIHKMAAVSKPLHKMAAIPEPVVSTRTPPVVMMTHVLDSPLMTVPAHDVGSCSSSCSALEGSCSSSCSALEGFRPAGLPQSPGPPTAPQVCFLVGASGSRSLEGGYVTNLVGVSWSAHRQMSLSPYPHTLTVAPHPGLQLPSPIAPIALPPVANQAHYKAPDFPHTSHGLLLLLSLLLLAFPSSSSLAWLPRFDCSPPAFWTLAPVIGSFSTPCL</sequence>
<evidence type="ECO:0000313" key="2">
    <source>
        <dbReference type="Proteomes" id="UP001529510"/>
    </source>
</evidence>
<keyword evidence="2" id="KW-1185">Reference proteome</keyword>
<name>A0ABD0ME41_CIRMR</name>
<organism evidence="1 2">
    <name type="scientific">Cirrhinus mrigala</name>
    <name type="common">Mrigala</name>
    <dbReference type="NCBI Taxonomy" id="683832"/>
    <lineage>
        <taxon>Eukaryota</taxon>
        <taxon>Metazoa</taxon>
        <taxon>Chordata</taxon>
        <taxon>Craniata</taxon>
        <taxon>Vertebrata</taxon>
        <taxon>Euteleostomi</taxon>
        <taxon>Actinopterygii</taxon>
        <taxon>Neopterygii</taxon>
        <taxon>Teleostei</taxon>
        <taxon>Ostariophysi</taxon>
        <taxon>Cypriniformes</taxon>
        <taxon>Cyprinidae</taxon>
        <taxon>Labeoninae</taxon>
        <taxon>Labeonini</taxon>
        <taxon>Cirrhinus</taxon>
    </lineage>
</organism>
<dbReference type="EMBL" id="JAMKFB020000715">
    <property type="protein sequence ID" value="KAL0148009.1"/>
    <property type="molecule type" value="Genomic_DNA"/>
</dbReference>
<reference evidence="1 2" key="1">
    <citation type="submission" date="2024-05" db="EMBL/GenBank/DDBJ databases">
        <title>Genome sequencing and assembly of Indian major carp, Cirrhinus mrigala (Hamilton, 1822).</title>
        <authorList>
            <person name="Mohindra V."/>
            <person name="Chowdhury L.M."/>
            <person name="Lal K."/>
            <person name="Jena J.K."/>
        </authorList>
    </citation>
    <scope>NUCLEOTIDE SEQUENCE [LARGE SCALE GENOMIC DNA]</scope>
    <source>
        <strain evidence="1">CM1030</strain>
        <tissue evidence="1">Blood</tissue>
    </source>
</reference>
<evidence type="ECO:0000313" key="1">
    <source>
        <dbReference type="EMBL" id="KAL0148009.1"/>
    </source>
</evidence>
<dbReference type="Proteomes" id="UP001529510">
    <property type="component" value="Unassembled WGS sequence"/>
</dbReference>
<gene>
    <name evidence="1" type="ORF">M9458_056683</name>
</gene>
<comment type="caution">
    <text evidence="1">The sequence shown here is derived from an EMBL/GenBank/DDBJ whole genome shotgun (WGS) entry which is preliminary data.</text>
</comment>
<accession>A0ABD0ME41</accession>
<protein>
    <submittedName>
        <fullName evidence="1">Uncharacterized protein</fullName>
    </submittedName>
</protein>
<dbReference type="AlphaFoldDB" id="A0ABD0ME41"/>
<proteinExistence type="predicted"/>